<comment type="similarity">
    <text evidence="5">Belongs to the complex I subunit 2 family.</text>
</comment>
<evidence type="ECO:0000256" key="3">
    <source>
        <dbReference type="ARBA" id="ARBA00022989"/>
    </source>
</evidence>
<dbReference type="EC" id="7.1.1.-" evidence="5"/>
<keyword evidence="5" id="KW-1003">Cell membrane</keyword>
<dbReference type="GO" id="GO:0012505">
    <property type="term" value="C:endomembrane system"/>
    <property type="evidence" value="ECO:0007669"/>
    <property type="project" value="UniProtKB-SubCell"/>
</dbReference>
<keyword evidence="2 5" id="KW-0812">Transmembrane</keyword>
<feature type="transmembrane region" description="Helical" evidence="5">
    <location>
        <begin position="185"/>
        <end position="208"/>
    </location>
</feature>
<evidence type="ECO:0000256" key="1">
    <source>
        <dbReference type="ARBA" id="ARBA00004127"/>
    </source>
</evidence>
<keyword evidence="4 5" id="KW-0472">Membrane</keyword>
<keyword evidence="5" id="KW-0813">Transport</keyword>
<keyword evidence="9" id="KW-1185">Reference proteome</keyword>
<feature type="domain" description="NADH:quinone oxidoreductase/Mrp antiporter transmembrane" evidence="7">
    <location>
        <begin position="109"/>
        <end position="407"/>
    </location>
</feature>
<evidence type="ECO:0000256" key="4">
    <source>
        <dbReference type="ARBA" id="ARBA00023136"/>
    </source>
</evidence>
<keyword evidence="5" id="KW-0874">Quinone</keyword>
<feature type="transmembrane region" description="Helical" evidence="5">
    <location>
        <begin position="319"/>
        <end position="340"/>
    </location>
</feature>
<feature type="transmembrane region" description="Helical" evidence="5">
    <location>
        <begin position="360"/>
        <end position="380"/>
    </location>
</feature>
<proteinExistence type="inferred from homology"/>
<dbReference type="HOGENOM" id="CLU_007100_1_3_5"/>
<keyword evidence="5" id="KW-0520">NAD</keyword>
<dbReference type="GO" id="GO:0048038">
    <property type="term" value="F:quinone binding"/>
    <property type="evidence" value="ECO:0007669"/>
    <property type="project" value="UniProtKB-KW"/>
</dbReference>
<dbReference type="OrthoDB" id="9811718at2"/>
<name>X5HMB1_9RICK</name>
<feature type="transmembrane region" description="Helical" evidence="5">
    <location>
        <begin position="66"/>
        <end position="84"/>
    </location>
</feature>
<evidence type="ECO:0000313" key="9">
    <source>
        <dbReference type="Proteomes" id="UP000023755"/>
    </source>
</evidence>
<evidence type="ECO:0000256" key="5">
    <source>
        <dbReference type="HAMAP-Rule" id="MF_00445"/>
    </source>
</evidence>
<comment type="subunit">
    <text evidence="5">NDH-1 is composed of 14 different subunits. Subunits NuoA, H, J, K, L, M, N constitute the membrane sector of the complex.</text>
</comment>
<dbReference type="GO" id="GO:0042773">
    <property type="term" value="P:ATP synthesis coupled electron transport"/>
    <property type="evidence" value="ECO:0007669"/>
    <property type="project" value="InterPro"/>
</dbReference>
<evidence type="ECO:0000256" key="2">
    <source>
        <dbReference type="ARBA" id="ARBA00022692"/>
    </source>
</evidence>
<dbReference type="InterPro" id="IPR010096">
    <property type="entry name" value="NADH-Q_OxRdtase_suN/2"/>
</dbReference>
<feature type="transmembrane region" description="Helical" evidence="5">
    <location>
        <begin position="6"/>
        <end position="23"/>
    </location>
</feature>
<evidence type="ECO:0000259" key="7">
    <source>
        <dbReference type="Pfam" id="PF00361"/>
    </source>
</evidence>
<comment type="catalytic activity">
    <reaction evidence="5">
        <text>a quinone + NADH + 5 H(+)(in) = a quinol + NAD(+) + 4 H(+)(out)</text>
        <dbReference type="Rhea" id="RHEA:57888"/>
        <dbReference type="ChEBI" id="CHEBI:15378"/>
        <dbReference type="ChEBI" id="CHEBI:24646"/>
        <dbReference type="ChEBI" id="CHEBI:57540"/>
        <dbReference type="ChEBI" id="CHEBI:57945"/>
        <dbReference type="ChEBI" id="CHEBI:132124"/>
    </reaction>
</comment>
<feature type="transmembrane region" description="Helical" evidence="5">
    <location>
        <begin position="291"/>
        <end position="313"/>
    </location>
</feature>
<dbReference type="PANTHER" id="PTHR22773">
    <property type="entry name" value="NADH DEHYDROGENASE"/>
    <property type="match status" value="1"/>
</dbReference>
<dbReference type="Pfam" id="PF00361">
    <property type="entry name" value="Proton_antipo_M"/>
    <property type="match status" value="1"/>
</dbReference>
<feature type="transmembrane region" description="Helical" evidence="5">
    <location>
        <begin position="262"/>
        <end position="284"/>
    </location>
</feature>
<feature type="transmembrane region" description="Helical" evidence="5">
    <location>
        <begin position="113"/>
        <end position="132"/>
    </location>
</feature>
<dbReference type="InterPro" id="IPR001750">
    <property type="entry name" value="ND/Mrp_TM"/>
</dbReference>
<dbReference type="GO" id="GO:0050136">
    <property type="term" value="F:NADH dehydrogenase (quinone) (non-electrogenic) activity"/>
    <property type="evidence" value="ECO:0007669"/>
    <property type="project" value="UniProtKB-UniRule"/>
</dbReference>
<dbReference type="KEGG" id="nhm:NHE_0656"/>
<keyword evidence="3 5" id="KW-1133">Transmembrane helix</keyword>
<keyword evidence="5" id="KW-1278">Translocase</keyword>
<dbReference type="Proteomes" id="UP000023755">
    <property type="component" value="Chromosome"/>
</dbReference>
<dbReference type="EMBL" id="CP007481">
    <property type="protein sequence ID" value="AHX11590.1"/>
    <property type="molecule type" value="Genomic_DNA"/>
</dbReference>
<dbReference type="STRING" id="1286528.NHE_0656"/>
<keyword evidence="5 8" id="KW-0830">Ubiquinone</keyword>
<feature type="transmembrane region" description="Helical" evidence="5">
    <location>
        <begin position="437"/>
        <end position="456"/>
    </location>
</feature>
<feature type="transmembrane region" description="Helical" evidence="5">
    <location>
        <begin position="91"/>
        <end position="107"/>
    </location>
</feature>
<dbReference type="AlphaFoldDB" id="X5HMB1"/>
<sequence>MNHYLFLLPEIVLFLLSCLVLFFGKRDILALITVLITLGVTAFSCTDASPEILNGMLYISPFSQTVKLTILIISCVFLAQIIAVKQSYSKYFPVLVLFSLLGMLLSVSSKNLMALYLAIELQSIGLYVLASVNQKSIKSAEAGVKYVLLGTFMSAVMIYGISLIFVSSGTLAMDALFVQSSSTHLIGILLFTAGLLFKIGATPFHAWVGDIYEGSPTLSSTFFAVLPKISIVAVLISIASYIDPHTLIEAHQSVAQTESSLYMRNILFLSGILSLLFGTFAAFGQSDIKRFLGFASVSHVGYALLGIGASTSFSVTNPGFIYILIYSLTNLGIFSVVLMLKDKVIISLSTLNSTNKFIAFTFVVLLLSLAGIPPFTGFFAKVYVIKNLVDSGYIVSSLIAVFTGIISAFYYLRITKEVYLTRGYQSSGETKIKISKVLIFIAAASGLFSMFGFVLLL</sequence>
<feature type="transmembrane region" description="Helical" evidence="5">
    <location>
        <begin position="220"/>
        <end position="242"/>
    </location>
</feature>
<dbReference type="GO" id="GO:0005886">
    <property type="term" value="C:plasma membrane"/>
    <property type="evidence" value="ECO:0007669"/>
    <property type="project" value="UniProtKB-SubCell"/>
</dbReference>
<dbReference type="HAMAP" id="MF_00445">
    <property type="entry name" value="NDH1_NuoN_1"/>
    <property type="match status" value="1"/>
</dbReference>
<organism evidence="8 9">
    <name type="scientific">Neorickettsia helminthoeca str. Oregon</name>
    <dbReference type="NCBI Taxonomy" id="1286528"/>
    <lineage>
        <taxon>Bacteria</taxon>
        <taxon>Pseudomonadati</taxon>
        <taxon>Pseudomonadota</taxon>
        <taxon>Alphaproteobacteria</taxon>
        <taxon>Rickettsiales</taxon>
        <taxon>Anaplasmataceae</taxon>
        <taxon>Neorickettsia</taxon>
    </lineage>
</organism>
<dbReference type="GO" id="GO:0008137">
    <property type="term" value="F:NADH dehydrogenase (ubiquinone) activity"/>
    <property type="evidence" value="ECO:0007669"/>
    <property type="project" value="InterPro"/>
</dbReference>
<accession>X5HMB1</accession>
<feature type="transmembrane region" description="Helical" evidence="5">
    <location>
        <begin position="392"/>
        <end position="412"/>
    </location>
</feature>
<feature type="transmembrane region" description="Helical" evidence="5">
    <location>
        <begin position="28"/>
        <end position="46"/>
    </location>
</feature>
<comment type="subcellular location">
    <subcellularLocation>
        <location evidence="5">Cell membrane</location>
        <topology evidence="5">Multi-pass membrane protein</topology>
    </subcellularLocation>
    <subcellularLocation>
        <location evidence="1">Endomembrane system</location>
        <topology evidence="1">Multi-pass membrane protein</topology>
    </subcellularLocation>
    <subcellularLocation>
        <location evidence="6">Membrane</location>
        <topology evidence="6">Multi-pass membrane protein</topology>
    </subcellularLocation>
</comment>
<comment type="function">
    <text evidence="5">NDH-1 shuttles electrons from NADH, via FMN and iron-sulfur (Fe-S) centers, to quinones in the respiratory chain. The immediate electron acceptor for the enzyme in this species is believed to be ubiquinone. Couples the redox reaction to proton translocation (for every two electrons transferred, four hydrogen ions are translocated across the cytoplasmic membrane), and thus conserves the redox energy in a proton gradient.</text>
</comment>
<reference evidence="8 9" key="1">
    <citation type="submission" date="2014-03" db="EMBL/GenBank/DDBJ databases">
        <title>Sequencing and Comparison of Genomes and Transcriptome Profiles of Human Ehrlichiosis Agents.</title>
        <authorList>
            <person name="Lin M."/>
            <person name="Daugherty S.C."/>
            <person name="Nagaraj S."/>
            <person name="Cheng Z."/>
            <person name="Xiong Q."/>
            <person name="Lin F.-Y."/>
            <person name="Sengamalay N."/>
            <person name="Ott S."/>
            <person name="Godinez A."/>
            <person name="Tallon L.J."/>
            <person name="Sadzewicz L."/>
            <person name="Fraser C.M."/>
            <person name="Dunning Hotopp J.C."/>
            <person name="Rikihisa Y."/>
        </authorList>
    </citation>
    <scope>NUCLEOTIDE SEQUENCE [LARGE SCALE GENOMIC DNA]</scope>
    <source>
        <strain evidence="8 9">Oregon</strain>
    </source>
</reference>
<protein>
    <recommendedName>
        <fullName evidence="5">NADH-quinone oxidoreductase subunit N</fullName>
        <ecNumber evidence="5">7.1.1.-</ecNumber>
    </recommendedName>
    <alternativeName>
        <fullName evidence="5">NADH dehydrogenase I subunit N</fullName>
    </alternativeName>
    <alternativeName>
        <fullName evidence="5">NDH-1 subunit N</fullName>
    </alternativeName>
</protein>
<evidence type="ECO:0000313" key="8">
    <source>
        <dbReference type="EMBL" id="AHX11590.1"/>
    </source>
</evidence>
<dbReference type="RefSeq" id="WP_038559830.1">
    <property type="nucleotide sequence ID" value="NZ_CP007481.1"/>
</dbReference>
<evidence type="ECO:0000256" key="6">
    <source>
        <dbReference type="RuleBase" id="RU000320"/>
    </source>
</evidence>
<gene>
    <name evidence="5" type="primary">nuoN</name>
    <name evidence="8" type="ORF">NHE_0656</name>
</gene>
<feature type="transmembrane region" description="Helical" evidence="5">
    <location>
        <begin position="144"/>
        <end position="165"/>
    </location>
</feature>